<comment type="caution">
    <text evidence="2">The sequence shown here is derived from an EMBL/GenBank/DDBJ whole genome shotgun (WGS) entry which is preliminary data.</text>
</comment>
<dbReference type="EMBL" id="QCYY01001925">
    <property type="protein sequence ID" value="ROT74182.1"/>
    <property type="molecule type" value="Genomic_DNA"/>
</dbReference>
<keyword evidence="3" id="KW-1185">Reference proteome</keyword>
<keyword evidence="1" id="KW-1133">Transmembrane helix</keyword>
<evidence type="ECO:0000313" key="3">
    <source>
        <dbReference type="Proteomes" id="UP000283509"/>
    </source>
</evidence>
<reference evidence="2 3" key="2">
    <citation type="submission" date="2019-01" db="EMBL/GenBank/DDBJ databases">
        <title>The decoding of complex shrimp genome reveals the adaptation for benthos swimmer, frequently molting mechanism and breeding impact on genome.</title>
        <authorList>
            <person name="Sun Y."/>
            <person name="Gao Y."/>
            <person name="Yu Y."/>
        </authorList>
    </citation>
    <scope>NUCLEOTIDE SEQUENCE [LARGE SCALE GENOMIC DNA]</scope>
    <source>
        <tissue evidence="2">Muscle</tissue>
    </source>
</reference>
<dbReference type="OrthoDB" id="6329605at2759"/>
<dbReference type="PANTHER" id="PTHR16002:SF4">
    <property type="entry name" value="TMEM248_TMEM219 DOMAIN-CONTAINING PROTEIN"/>
    <property type="match status" value="1"/>
</dbReference>
<proteinExistence type="predicted"/>
<dbReference type="PANTHER" id="PTHR16002">
    <property type="entry name" value="TRANSMEMBRANE PROTEIN 248-LIKE"/>
    <property type="match status" value="1"/>
</dbReference>
<sequence>MEVCFPSPQSPDEAVLRTRARRELASASLTTTTTSNSLLMATDARGNDTEANVTISILADVQVQRKGVSLEGLTLHSLVGAKFFGFKRDKSFLEVTIDLARQISKNWTACMTLSGPAHLLPNSPQTPPTCTPVKEPKTNEVFLAQPWLVLEEDEWCMNGTVGSLSVAPQHELNVYLTEGDVTLIQVHILYTTCLLCVMMIGLLFYFLCGKRCSTRTKAAPLPDKVPLNP</sequence>
<organism evidence="2 3">
    <name type="scientific">Penaeus vannamei</name>
    <name type="common">Whiteleg shrimp</name>
    <name type="synonym">Litopenaeus vannamei</name>
    <dbReference type="NCBI Taxonomy" id="6689"/>
    <lineage>
        <taxon>Eukaryota</taxon>
        <taxon>Metazoa</taxon>
        <taxon>Ecdysozoa</taxon>
        <taxon>Arthropoda</taxon>
        <taxon>Crustacea</taxon>
        <taxon>Multicrustacea</taxon>
        <taxon>Malacostraca</taxon>
        <taxon>Eumalacostraca</taxon>
        <taxon>Eucarida</taxon>
        <taxon>Decapoda</taxon>
        <taxon>Dendrobranchiata</taxon>
        <taxon>Penaeoidea</taxon>
        <taxon>Penaeidae</taxon>
        <taxon>Penaeus</taxon>
    </lineage>
</organism>
<dbReference type="Proteomes" id="UP000283509">
    <property type="component" value="Unassembled WGS sequence"/>
</dbReference>
<accession>A0A3R7PQT4</accession>
<feature type="transmembrane region" description="Helical" evidence="1">
    <location>
        <begin position="188"/>
        <end position="208"/>
    </location>
</feature>
<reference evidence="2 3" key="1">
    <citation type="submission" date="2018-04" db="EMBL/GenBank/DDBJ databases">
        <authorList>
            <person name="Zhang X."/>
            <person name="Yuan J."/>
            <person name="Li F."/>
            <person name="Xiang J."/>
        </authorList>
    </citation>
    <scope>NUCLEOTIDE SEQUENCE [LARGE SCALE GENOMIC DNA]</scope>
    <source>
        <tissue evidence="2">Muscle</tissue>
    </source>
</reference>
<keyword evidence="1" id="KW-0472">Membrane</keyword>
<protein>
    <submittedName>
        <fullName evidence="2">Uncharacterized protein</fullName>
    </submittedName>
</protein>
<gene>
    <name evidence="2" type="ORF">C7M84_007318</name>
</gene>
<name>A0A3R7PQT4_PENVA</name>
<keyword evidence="1" id="KW-0812">Transmembrane</keyword>
<dbReference type="AlphaFoldDB" id="A0A3R7PQT4"/>
<evidence type="ECO:0000256" key="1">
    <source>
        <dbReference type="SAM" id="Phobius"/>
    </source>
</evidence>
<dbReference type="InterPro" id="IPR039493">
    <property type="entry name" value="TMEM248/TMEM219"/>
</dbReference>
<evidence type="ECO:0000313" key="2">
    <source>
        <dbReference type="EMBL" id="ROT74182.1"/>
    </source>
</evidence>